<accession>A0A507DPM4</accession>
<name>A0A507DPM4_9FUNG</name>
<dbReference type="PANTHER" id="PTHR11439:SF483">
    <property type="entry name" value="PEPTIDE SYNTHASE GLIP-LIKE, PUTATIVE (AFU_ORTHOLOGUE AFUA_3G12920)-RELATED"/>
    <property type="match status" value="1"/>
</dbReference>
<keyword evidence="2" id="KW-0548">Nucleotidyltransferase</keyword>
<dbReference type="SUPFAM" id="SSF56672">
    <property type="entry name" value="DNA/RNA polymerases"/>
    <property type="match status" value="1"/>
</dbReference>
<keyword evidence="2" id="KW-0808">Transferase</keyword>
<comment type="caution">
    <text evidence="2">The sequence shown here is derived from an EMBL/GenBank/DDBJ whole genome shotgun (WGS) entry which is preliminary data.</text>
</comment>
<organism evidence="2 3">
    <name type="scientific">Powellomyces hirtus</name>
    <dbReference type="NCBI Taxonomy" id="109895"/>
    <lineage>
        <taxon>Eukaryota</taxon>
        <taxon>Fungi</taxon>
        <taxon>Fungi incertae sedis</taxon>
        <taxon>Chytridiomycota</taxon>
        <taxon>Chytridiomycota incertae sedis</taxon>
        <taxon>Chytridiomycetes</taxon>
        <taxon>Spizellomycetales</taxon>
        <taxon>Powellomycetaceae</taxon>
        <taxon>Powellomyces</taxon>
    </lineage>
</organism>
<evidence type="ECO:0000313" key="2">
    <source>
        <dbReference type="EMBL" id="TPX52840.1"/>
    </source>
</evidence>
<dbReference type="InterPro" id="IPR013103">
    <property type="entry name" value="RVT_2"/>
</dbReference>
<dbReference type="InterPro" id="IPR043502">
    <property type="entry name" value="DNA/RNA_pol_sf"/>
</dbReference>
<feature type="domain" description="Reverse transcriptase Ty1/copia-type" evidence="1">
    <location>
        <begin position="2"/>
        <end position="176"/>
    </location>
</feature>
<keyword evidence="2" id="KW-0239">DNA-directed DNA polymerase</keyword>
<dbReference type="CDD" id="cd09272">
    <property type="entry name" value="RNase_HI_RT_Ty1"/>
    <property type="match status" value="1"/>
</dbReference>
<dbReference type="STRING" id="109895.A0A507DPM4"/>
<dbReference type="GO" id="GO:0003887">
    <property type="term" value="F:DNA-directed DNA polymerase activity"/>
    <property type="evidence" value="ECO:0007669"/>
    <property type="project" value="UniProtKB-KW"/>
</dbReference>
<evidence type="ECO:0000313" key="3">
    <source>
        <dbReference type="Proteomes" id="UP000318582"/>
    </source>
</evidence>
<proteinExistence type="predicted"/>
<keyword evidence="3" id="KW-1185">Reference proteome</keyword>
<dbReference type="AlphaFoldDB" id="A0A507DPM4"/>
<dbReference type="Pfam" id="PF07727">
    <property type="entry name" value="RVT_2"/>
    <property type="match status" value="1"/>
</dbReference>
<reference evidence="2 3" key="1">
    <citation type="journal article" date="2019" name="Sci. Rep.">
        <title>Comparative genomics of chytrid fungi reveal insights into the obligate biotrophic and pathogenic lifestyle of Synchytrium endobioticum.</title>
        <authorList>
            <person name="van de Vossenberg B.T.L.H."/>
            <person name="Warris S."/>
            <person name="Nguyen H.D.T."/>
            <person name="van Gent-Pelzer M.P.E."/>
            <person name="Joly D.L."/>
            <person name="van de Geest H.C."/>
            <person name="Bonants P.J.M."/>
            <person name="Smith D.S."/>
            <person name="Levesque C.A."/>
            <person name="van der Lee T.A.J."/>
        </authorList>
    </citation>
    <scope>NUCLEOTIDE SEQUENCE [LARGE SCALE GENOMIC DNA]</scope>
    <source>
        <strain evidence="2 3">CBS 809.83</strain>
    </source>
</reference>
<protein>
    <submittedName>
        <fullName evidence="2">DNA-directed DNA polymerase</fullName>
    </submittedName>
</protein>
<dbReference type="EMBL" id="QEAQ01000310">
    <property type="protein sequence ID" value="TPX52840.1"/>
    <property type="molecule type" value="Genomic_DNA"/>
</dbReference>
<sequence>MVLTIAAIEDMEVEQMDAVTAFLNPDIEEEIYMEQPEGFAIAGQEHLVCRLCRNLYGLKQSPRNWNQLHNAQVKQLGFVQSNADHCIYTLHAQDPKSALYLLLYVDDIILASKSIAQLNHIQTELSKQFKLTDTGALGLFLGMEITRDCPSRRLWLSQKHFLQKVLPALAWTTANQHDLAASVGSVIQFMANPGPGHWHAVKHILRYMSGTLDAVLELGGSFSTAPDLEGTLTLTGLAAQTPGTPSLACLQVWRHVALCSTEAEYMVLTLACQEVIWLRQLLIELAYPQFNIYEDNQGCITLARNPTSHTRTKHIHIGHHFICKATANQHVDLEYCPIKDIAADKLAQPQVCRAV</sequence>
<dbReference type="PANTHER" id="PTHR11439">
    <property type="entry name" value="GAG-POL-RELATED RETROTRANSPOSON"/>
    <property type="match status" value="1"/>
</dbReference>
<gene>
    <name evidence="2" type="ORF">PhCBS80983_g06445</name>
</gene>
<evidence type="ECO:0000259" key="1">
    <source>
        <dbReference type="Pfam" id="PF07727"/>
    </source>
</evidence>
<dbReference type="Proteomes" id="UP000318582">
    <property type="component" value="Unassembled WGS sequence"/>
</dbReference>